<dbReference type="FunFam" id="1.10.510.10:FF:000571">
    <property type="entry name" value="Maternal embryonic leucine zipper kinase"/>
    <property type="match status" value="1"/>
</dbReference>
<keyword evidence="4" id="KW-0808">Transferase</keyword>
<evidence type="ECO:0000256" key="2">
    <source>
        <dbReference type="ARBA" id="ARBA00022840"/>
    </source>
</evidence>
<dbReference type="STRING" id="1246581.A0A2H9TI96"/>
<dbReference type="OrthoDB" id="193931at2759"/>
<evidence type="ECO:0000256" key="1">
    <source>
        <dbReference type="ARBA" id="ARBA00022741"/>
    </source>
</evidence>
<keyword evidence="2" id="KW-0067">ATP-binding</keyword>
<accession>A0A2H9TI96</accession>
<dbReference type="AlphaFoldDB" id="A0A2H9TI96"/>
<dbReference type="PANTHER" id="PTHR24346:SF30">
    <property type="entry name" value="MATERNAL EMBRYONIC LEUCINE ZIPPER KINASE"/>
    <property type="match status" value="1"/>
</dbReference>
<comment type="caution">
    <text evidence="4">The sequence shown here is derived from an EMBL/GenBank/DDBJ whole genome shotgun (WGS) entry which is preliminary data.</text>
</comment>
<dbReference type="GO" id="GO:0005524">
    <property type="term" value="F:ATP binding"/>
    <property type="evidence" value="ECO:0007669"/>
    <property type="project" value="UniProtKB-KW"/>
</dbReference>
<dbReference type="Proteomes" id="UP000240830">
    <property type="component" value="Unassembled WGS sequence"/>
</dbReference>
<keyword evidence="4" id="KW-0418">Kinase</keyword>
<name>A0A2H9TI96_9FUNG</name>
<dbReference type="SUPFAM" id="SSF56112">
    <property type="entry name" value="Protein kinase-like (PK-like)"/>
    <property type="match status" value="1"/>
</dbReference>
<dbReference type="GO" id="GO:0005737">
    <property type="term" value="C:cytoplasm"/>
    <property type="evidence" value="ECO:0007669"/>
    <property type="project" value="TreeGrafter"/>
</dbReference>
<gene>
    <name evidence="4" type="ORF">PSACC_02742</name>
</gene>
<dbReference type="SMART" id="SM00220">
    <property type="entry name" value="S_TKc"/>
    <property type="match status" value="1"/>
</dbReference>
<dbReference type="GO" id="GO:0004674">
    <property type="term" value="F:protein serine/threonine kinase activity"/>
    <property type="evidence" value="ECO:0007669"/>
    <property type="project" value="TreeGrafter"/>
</dbReference>
<dbReference type="InterPro" id="IPR011009">
    <property type="entry name" value="Kinase-like_dom_sf"/>
</dbReference>
<dbReference type="GO" id="GO:0035556">
    <property type="term" value="P:intracellular signal transduction"/>
    <property type="evidence" value="ECO:0007669"/>
    <property type="project" value="TreeGrafter"/>
</dbReference>
<dbReference type="InterPro" id="IPR000719">
    <property type="entry name" value="Prot_kinase_dom"/>
</dbReference>
<keyword evidence="5" id="KW-1185">Reference proteome</keyword>
<sequence length="636" mass="73199">MDQSSCSVQKGKNPRWVNNGLYLRVSPYVCGMINDEGLRLEALAVESVDALDQFYNLRRTIGRGEFAKVKLAQCRQSGHMRVTHPNIVRLIRVLRVEDRIAMVMDYIKGGELFDYVQARVHLPEDEVRAIMMQTLHAVAYLHQQGVVHRDLKLENILRDGDGRIFLSDFGFATELSGNLLETACGSPCYAAPELGYSGMSADLWSCGVIMFAMAYGYLPFEGDVHLDRHSDPVTWTPANVYHLYQHIAAHPVKLPRGLSDDGEDLLRRLLTADPHLRITLEEIWSHPMFLERKPKFRSRKLDFNRVLPVYRHDEVDDFDEFEEPTRSVAQVATGVDKEEEDQALTQSSRSQAYYIPTPEAAQASESYQEIYKADFKQPKAYAKCGPDDPLQLFPKYNGDHIDETFIDNLRKEGVIDAKFDLTLYEWIVDCLEDAAHKFSENIASNESLERLRDRHSAALPEEATVNKMIEHWKERRIQQRRIIPTLRHEDLGKIGADPYVCFRRRELKIPRKTRRSDAQITDRLKKLHLDLSSMKLMLHAAAKRDRYKREALVLEGELFEKYRLVDNWRKHHKSDWPPHLATFKIAAQSLLEPKKKKSRIEGDTLDGLIGAYKIAIPVAALKSSRHGRPYYPHEVG</sequence>
<proteinExistence type="predicted"/>
<reference evidence="4 5" key="1">
    <citation type="submission" date="2016-10" db="EMBL/GenBank/DDBJ databases">
        <title>The genome of Paramicrosporidium saccamoebae is the missing link in understanding Cryptomycota and Microsporidia evolution.</title>
        <authorList>
            <person name="Quandt C.A."/>
            <person name="Beaudet D."/>
            <person name="Corsaro D."/>
            <person name="Michel R."/>
            <person name="Corradi N."/>
            <person name="James T."/>
        </authorList>
    </citation>
    <scope>NUCLEOTIDE SEQUENCE [LARGE SCALE GENOMIC DNA]</scope>
    <source>
        <strain evidence="4 5">KSL3</strain>
    </source>
</reference>
<dbReference type="Gene3D" id="1.10.510.10">
    <property type="entry name" value="Transferase(Phosphotransferase) domain 1"/>
    <property type="match status" value="1"/>
</dbReference>
<feature type="domain" description="Protein kinase" evidence="3">
    <location>
        <begin position="1"/>
        <end position="289"/>
    </location>
</feature>
<evidence type="ECO:0000313" key="4">
    <source>
        <dbReference type="EMBL" id="PJF17455.1"/>
    </source>
</evidence>
<dbReference type="Pfam" id="PF00069">
    <property type="entry name" value="Pkinase"/>
    <property type="match status" value="1"/>
</dbReference>
<evidence type="ECO:0000313" key="5">
    <source>
        <dbReference type="Proteomes" id="UP000240830"/>
    </source>
</evidence>
<organism evidence="4 5">
    <name type="scientific">Paramicrosporidium saccamoebae</name>
    <dbReference type="NCBI Taxonomy" id="1246581"/>
    <lineage>
        <taxon>Eukaryota</taxon>
        <taxon>Fungi</taxon>
        <taxon>Fungi incertae sedis</taxon>
        <taxon>Cryptomycota</taxon>
        <taxon>Cryptomycota incertae sedis</taxon>
        <taxon>Paramicrosporidium</taxon>
    </lineage>
</organism>
<dbReference type="PROSITE" id="PS50011">
    <property type="entry name" value="PROTEIN_KINASE_DOM"/>
    <property type="match status" value="1"/>
</dbReference>
<evidence type="ECO:0000259" key="3">
    <source>
        <dbReference type="PROSITE" id="PS50011"/>
    </source>
</evidence>
<dbReference type="PANTHER" id="PTHR24346">
    <property type="entry name" value="MAP/MICROTUBULE AFFINITY-REGULATING KINASE"/>
    <property type="match status" value="1"/>
</dbReference>
<dbReference type="EMBL" id="MTSL01000174">
    <property type="protein sequence ID" value="PJF17455.1"/>
    <property type="molecule type" value="Genomic_DNA"/>
</dbReference>
<feature type="non-terminal residue" evidence="4">
    <location>
        <position position="636"/>
    </location>
</feature>
<protein>
    <submittedName>
        <fullName evidence="4">Pkinase-domain-containing protein</fullName>
    </submittedName>
</protein>
<keyword evidence="1" id="KW-0547">Nucleotide-binding</keyword>